<protein>
    <submittedName>
        <fullName evidence="10">Uncharacterized protein</fullName>
    </submittedName>
</protein>
<keyword evidence="3" id="KW-1003">Cell membrane</keyword>
<gene>
    <name evidence="10" type="ordered locus">Dvul_1499</name>
</gene>
<dbReference type="RefSeq" id="WP_011792312.1">
    <property type="nucleotide sequence ID" value="NC_008751.1"/>
</dbReference>
<evidence type="ECO:0000313" key="10">
    <source>
        <dbReference type="EMBL" id="ABM28516.1"/>
    </source>
</evidence>
<comment type="subcellular location">
    <subcellularLocation>
        <location evidence="1">Cell membrane</location>
        <topology evidence="1">Multi-pass membrane protein</topology>
    </subcellularLocation>
</comment>
<evidence type="ECO:0000256" key="2">
    <source>
        <dbReference type="ARBA" id="ARBA00022448"/>
    </source>
</evidence>
<feature type="transmembrane region" description="Helical" evidence="9">
    <location>
        <begin position="148"/>
        <end position="173"/>
    </location>
</feature>
<evidence type="ECO:0000256" key="5">
    <source>
        <dbReference type="ARBA" id="ARBA00022683"/>
    </source>
</evidence>
<feature type="transmembrane region" description="Helical" evidence="9">
    <location>
        <begin position="179"/>
        <end position="201"/>
    </location>
</feature>
<dbReference type="EMBL" id="CP000527">
    <property type="protein sequence ID" value="ABM28516.1"/>
    <property type="molecule type" value="Genomic_DNA"/>
</dbReference>
<dbReference type="GO" id="GO:0005886">
    <property type="term" value="C:plasma membrane"/>
    <property type="evidence" value="ECO:0007669"/>
    <property type="project" value="UniProtKB-SubCell"/>
</dbReference>
<feature type="transmembrane region" description="Helical" evidence="9">
    <location>
        <begin position="94"/>
        <end position="115"/>
    </location>
</feature>
<organism evidence="10 11">
    <name type="scientific">Nitratidesulfovibrio vulgaris (strain DP4)</name>
    <name type="common">Desulfovibrio vulgaris</name>
    <dbReference type="NCBI Taxonomy" id="391774"/>
    <lineage>
        <taxon>Bacteria</taxon>
        <taxon>Pseudomonadati</taxon>
        <taxon>Thermodesulfobacteriota</taxon>
        <taxon>Desulfovibrionia</taxon>
        <taxon>Desulfovibrionales</taxon>
        <taxon>Desulfovibrionaceae</taxon>
        <taxon>Nitratidesulfovibrio</taxon>
    </lineage>
</organism>
<dbReference type="GO" id="GO:0009401">
    <property type="term" value="P:phosphoenolpyruvate-dependent sugar phosphotransferase system"/>
    <property type="evidence" value="ECO:0007669"/>
    <property type="project" value="UniProtKB-KW"/>
</dbReference>
<evidence type="ECO:0000256" key="8">
    <source>
        <dbReference type="ARBA" id="ARBA00023136"/>
    </source>
</evidence>
<accession>A0A0H3A8U0</accession>
<dbReference type="InterPro" id="IPR004700">
    <property type="entry name" value="PTS_IIC_man"/>
</dbReference>
<dbReference type="KEGG" id="dvl:Dvul_1499"/>
<evidence type="ECO:0000313" key="11">
    <source>
        <dbReference type="Proteomes" id="UP000009173"/>
    </source>
</evidence>
<evidence type="ECO:0000256" key="3">
    <source>
        <dbReference type="ARBA" id="ARBA00022475"/>
    </source>
</evidence>
<keyword evidence="6 9" id="KW-0812">Transmembrane</keyword>
<dbReference type="HOGENOM" id="CLU_106627_0_0_7"/>
<keyword evidence="4" id="KW-0762">Sugar transport</keyword>
<name>A0A0H3A8U0_NITV4</name>
<evidence type="ECO:0000256" key="9">
    <source>
        <dbReference type="SAM" id="Phobius"/>
    </source>
</evidence>
<feature type="transmembrane region" description="Helical" evidence="9">
    <location>
        <begin position="71"/>
        <end position="88"/>
    </location>
</feature>
<evidence type="ECO:0000256" key="7">
    <source>
        <dbReference type="ARBA" id="ARBA00022989"/>
    </source>
</evidence>
<keyword evidence="7 9" id="KW-1133">Transmembrane helix</keyword>
<keyword evidence="8 9" id="KW-0472">Membrane</keyword>
<evidence type="ECO:0000256" key="1">
    <source>
        <dbReference type="ARBA" id="ARBA00004651"/>
    </source>
</evidence>
<evidence type="ECO:0000256" key="4">
    <source>
        <dbReference type="ARBA" id="ARBA00022597"/>
    </source>
</evidence>
<keyword evidence="2" id="KW-0813">Transport</keyword>
<reference evidence="11" key="1">
    <citation type="journal article" date="2009" name="Environ. Microbiol.">
        <title>Contribution of mobile genetic elements to Desulfovibrio vulgaris genome plasticity.</title>
        <authorList>
            <person name="Walker C.B."/>
            <person name="Stolyar S."/>
            <person name="Chivian D."/>
            <person name="Pinel N."/>
            <person name="Gabster J.A."/>
            <person name="Dehal P.S."/>
            <person name="He Z."/>
            <person name="Yang Z.K."/>
            <person name="Yen H.C."/>
            <person name="Zhou J."/>
            <person name="Wall J.D."/>
            <person name="Hazen T.C."/>
            <person name="Arkin A.P."/>
            <person name="Stahl D.A."/>
        </authorList>
    </citation>
    <scope>NUCLEOTIDE SEQUENCE [LARGE SCALE GENOMIC DNA]</scope>
    <source>
        <strain evidence="11">DP4</strain>
    </source>
</reference>
<dbReference type="Pfam" id="PF03609">
    <property type="entry name" value="EII-Sor"/>
    <property type="match status" value="1"/>
</dbReference>
<feature type="transmembrane region" description="Helical" evidence="9">
    <location>
        <begin position="208"/>
        <end position="225"/>
    </location>
</feature>
<proteinExistence type="predicted"/>
<dbReference type="Proteomes" id="UP000009173">
    <property type="component" value="Chromosome"/>
</dbReference>
<evidence type="ECO:0000256" key="6">
    <source>
        <dbReference type="ARBA" id="ARBA00022692"/>
    </source>
</evidence>
<dbReference type="AlphaFoldDB" id="A0A0H3A8U0"/>
<sequence length="226" mass="25066">MGAVGLSRRFFFALFALLRYEVNLGFLERPLSVGFIWGAITGEWQMALSLAVFHELLWLDLFPAGTYIPPNGVLSLLLCLVVAGRFNLPSPDLLAVPLLLVLPAALCGAQLEYLLRKRENRQYNAILHWGRQPGDDRVLPAKIVRSSLLWHGFAQFLLFVAWSLVLDVTIRIFASAFGYIPRVSGVMWGHLWFVAGLGGILSLRIRRAYVVFGFSLAAGVAALVVI</sequence>
<keyword evidence="5" id="KW-0598">Phosphotransferase system</keyword>